<organism evidence="2 3">
    <name type="scientific">Microcystis aeruginosa NIES-4285</name>
    <dbReference type="NCBI Taxonomy" id="2497681"/>
    <lineage>
        <taxon>Bacteria</taxon>
        <taxon>Bacillati</taxon>
        <taxon>Cyanobacteriota</taxon>
        <taxon>Cyanophyceae</taxon>
        <taxon>Oscillatoriophycideae</taxon>
        <taxon>Chroococcales</taxon>
        <taxon>Microcystaceae</taxon>
        <taxon>Microcystis</taxon>
    </lineage>
</organism>
<reference evidence="3" key="1">
    <citation type="submission" date="2018-12" db="EMBL/GenBank/DDBJ databases">
        <title>Genome sequence of Microcystis aeruginosa NIES-4285.</title>
        <authorList>
            <person name="Tanabe Y."/>
        </authorList>
    </citation>
    <scope>NUCLEOTIDE SEQUENCE [LARGE SCALE GENOMIC DNA]</scope>
    <source>
        <strain evidence="3">NIES-4285</strain>
    </source>
</reference>
<protein>
    <submittedName>
        <fullName evidence="2">Uncharacterized protein</fullName>
    </submittedName>
</protein>
<dbReference type="AlphaFoldDB" id="A0A402DDG3"/>
<dbReference type="Proteomes" id="UP000289660">
    <property type="component" value="Unassembled WGS sequence"/>
</dbReference>
<dbReference type="EMBL" id="BIFY01000031">
    <property type="protein sequence ID" value="GCE60272.1"/>
    <property type="molecule type" value="Genomic_DNA"/>
</dbReference>
<name>A0A402DDG3_MICAE</name>
<feature type="region of interest" description="Disordered" evidence="1">
    <location>
        <begin position="46"/>
        <end position="69"/>
    </location>
</feature>
<evidence type="ECO:0000256" key="1">
    <source>
        <dbReference type="SAM" id="MobiDB-lite"/>
    </source>
</evidence>
<accession>A0A402DDG3</accession>
<evidence type="ECO:0000313" key="2">
    <source>
        <dbReference type="EMBL" id="GCE60272.1"/>
    </source>
</evidence>
<gene>
    <name evidence="2" type="ORF">MiAbB_02192</name>
</gene>
<sequence>MANSESEERQIALAIYTNISLVPSTALLCRIFTDYPKITSVSATHHTHHVRQSSTNKYAQTVTNPKPDS</sequence>
<evidence type="ECO:0000313" key="3">
    <source>
        <dbReference type="Proteomes" id="UP000289660"/>
    </source>
</evidence>
<comment type="caution">
    <text evidence="2">The sequence shown here is derived from an EMBL/GenBank/DDBJ whole genome shotgun (WGS) entry which is preliminary data.</text>
</comment>
<feature type="compositionally biased region" description="Polar residues" evidence="1">
    <location>
        <begin position="52"/>
        <end position="69"/>
    </location>
</feature>
<proteinExistence type="predicted"/>